<keyword evidence="3" id="KW-1185">Reference proteome</keyword>
<dbReference type="AlphaFoldDB" id="A0AAW1CXX4"/>
<organism evidence="2 3">
    <name type="scientific">Rhynocoris fuscipes</name>
    <dbReference type="NCBI Taxonomy" id="488301"/>
    <lineage>
        <taxon>Eukaryota</taxon>
        <taxon>Metazoa</taxon>
        <taxon>Ecdysozoa</taxon>
        <taxon>Arthropoda</taxon>
        <taxon>Hexapoda</taxon>
        <taxon>Insecta</taxon>
        <taxon>Pterygota</taxon>
        <taxon>Neoptera</taxon>
        <taxon>Paraneoptera</taxon>
        <taxon>Hemiptera</taxon>
        <taxon>Heteroptera</taxon>
        <taxon>Panheteroptera</taxon>
        <taxon>Cimicomorpha</taxon>
        <taxon>Reduviidae</taxon>
        <taxon>Harpactorinae</taxon>
        <taxon>Harpactorini</taxon>
        <taxon>Rhynocoris</taxon>
    </lineage>
</organism>
<evidence type="ECO:0000313" key="2">
    <source>
        <dbReference type="EMBL" id="KAK9503167.1"/>
    </source>
</evidence>
<dbReference type="Proteomes" id="UP001461498">
    <property type="component" value="Unassembled WGS sequence"/>
</dbReference>
<sequence>MPVPKTLNNDYIRLKLTFLFCLNRLFRSKKMNSPSGMEELRQRIHELERELSLTKSLKDVMQCDIETLQAQLSRNDESFMEYKGKIATELSSKRTEEINLLRNELDEQKETSEKIIADLMQKINELENKSSVIIPSKDDDEFLRSKLIKLEEENESLSFEINEIKLLLQDKEDEKTYLNTKLKNLEEKYEETNEMLDSTKEALNQTSEALRELQEEKALLSSELAMLKAGPVDEQRRGNSLFAEVEDSRQHLKKNNATLKAKLNEFKVILSAKQSENDLLMNENDRLRQKIREMDSCFIKPEQLQQLLEARQQRIKELELLVTAAPKQDLPNTNANEYQKLKWAMDTLEKTRNSNRDLQHEFNKLSHQRLLDNEELSSLRLAVLSLKDQISNLKMDYEIKLQKLRENNCSENMPKENLNPNVMKKVNDESIKTCKTVRFAEQ</sequence>
<evidence type="ECO:0000313" key="3">
    <source>
        <dbReference type="Proteomes" id="UP001461498"/>
    </source>
</evidence>
<gene>
    <name evidence="2" type="ORF">O3M35_011794</name>
</gene>
<protein>
    <submittedName>
        <fullName evidence="2">Uncharacterized protein</fullName>
    </submittedName>
</protein>
<accession>A0AAW1CXX4</accession>
<feature type="coiled-coil region" evidence="1">
    <location>
        <begin position="91"/>
        <end position="290"/>
    </location>
</feature>
<feature type="coiled-coil region" evidence="1">
    <location>
        <begin position="348"/>
        <end position="407"/>
    </location>
</feature>
<comment type="caution">
    <text evidence="2">The sequence shown here is derived from an EMBL/GenBank/DDBJ whole genome shotgun (WGS) entry which is preliminary data.</text>
</comment>
<name>A0AAW1CXX4_9HEMI</name>
<dbReference type="EMBL" id="JAPXFL010000008">
    <property type="protein sequence ID" value="KAK9503167.1"/>
    <property type="molecule type" value="Genomic_DNA"/>
</dbReference>
<proteinExistence type="predicted"/>
<evidence type="ECO:0000256" key="1">
    <source>
        <dbReference type="SAM" id="Coils"/>
    </source>
</evidence>
<reference evidence="2 3" key="1">
    <citation type="submission" date="2022-12" db="EMBL/GenBank/DDBJ databases">
        <title>Chromosome-level genome assembly of true bugs.</title>
        <authorList>
            <person name="Ma L."/>
            <person name="Li H."/>
        </authorList>
    </citation>
    <scope>NUCLEOTIDE SEQUENCE [LARGE SCALE GENOMIC DNA]</scope>
    <source>
        <strain evidence="2">Lab_2022b</strain>
    </source>
</reference>
<keyword evidence="1" id="KW-0175">Coiled coil</keyword>